<dbReference type="SUPFAM" id="SSF53671">
    <property type="entry name" value="Aspartate/ornithine carbamoyltransferase"/>
    <property type="match status" value="1"/>
</dbReference>
<dbReference type="HOGENOM" id="CLU_043846_1_2_0"/>
<dbReference type="Pfam" id="PF02729">
    <property type="entry name" value="OTCace_N"/>
    <property type="match status" value="1"/>
</dbReference>
<dbReference type="GO" id="GO:0016743">
    <property type="term" value="F:carboxyl- or carbamoyltransferase activity"/>
    <property type="evidence" value="ECO:0007669"/>
    <property type="project" value="InterPro"/>
</dbReference>
<dbReference type="Pfam" id="PF00185">
    <property type="entry name" value="OTCace"/>
    <property type="match status" value="1"/>
</dbReference>
<gene>
    <name evidence="5" type="ORF">JonanDRAFT_1163</name>
</gene>
<protein>
    <submittedName>
        <fullName evidence="5">Aspartate carbamoyltransferase, catalytic chain</fullName>
    </submittedName>
</protein>
<dbReference type="RefSeq" id="WP_008523136.1">
    <property type="nucleotide sequence ID" value="NZ_CM001376.1"/>
</dbReference>
<accession>H0ULH0</accession>
<comment type="similarity">
    <text evidence="2">Belongs to the aspartate/ornithine carbamoyltransferase superfamily.</text>
</comment>
<dbReference type="AlphaFoldDB" id="H0ULH0"/>
<dbReference type="GO" id="GO:0016597">
    <property type="term" value="F:amino acid binding"/>
    <property type="evidence" value="ECO:0007669"/>
    <property type="project" value="InterPro"/>
</dbReference>
<dbReference type="PRINTS" id="PR00101">
    <property type="entry name" value="ATCASE"/>
</dbReference>
<dbReference type="OrthoDB" id="9802587at2"/>
<sequence>MSVSSSFAPLSIYDELAATELKGRNLEFLTDLTKDQFEHLFTAAAMLEPFSRGGVRLMEGKVLCALFFQPSTRTRFSTELAMLRLGGTVISESNPAVASSAAKGESLADHLATASCYANIIGLRHPDYATVRAALPSANVPVISCGWGNETHPTQGLLDMYTAWRAFGNRMDGLKVCLASPDMSRGRAAHSFAMGLAAMGAHITYAALSEHPIPDLVMDKLRAAGADLTVEYDLTNDEFLSLLAEHDLCYLPGCCVPKDNPDARNDFMEKISRFYIRRSDLEKIKSITGKTVGLMHALPRNECEFDQSIDSSEFELYFKQMRFSVPLRMALVASMVGA</sequence>
<dbReference type="PANTHER" id="PTHR45753:SF6">
    <property type="entry name" value="ASPARTATE CARBAMOYLTRANSFERASE"/>
    <property type="match status" value="1"/>
</dbReference>
<organism evidence="5 6">
    <name type="scientific">Jonquetella anthropi DSM 22815</name>
    <dbReference type="NCBI Taxonomy" id="885272"/>
    <lineage>
        <taxon>Bacteria</taxon>
        <taxon>Thermotogati</taxon>
        <taxon>Synergistota</taxon>
        <taxon>Synergistia</taxon>
        <taxon>Synergistales</taxon>
        <taxon>Dethiosulfovibrionaceae</taxon>
        <taxon>Jonquetella</taxon>
    </lineage>
</organism>
<dbReference type="InterPro" id="IPR036901">
    <property type="entry name" value="Asp/Orn_carbamoylTrfase_sf"/>
</dbReference>
<evidence type="ECO:0000259" key="3">
    <source>
        <dbReference type="Pfam" id="PF00185"/>
    </source>
</evidence>
<evidence type="ECO:0000259" key="4">
    <source>
        <dbReference type="Pfam" id="PF02729"/>
    </source>
</evidence>
<dbReference type="Proteomes" id="UP000003806">
    <property type="component" value="Chromosome"/>
</dbReference>
<reference evidence="5 6" key="1">
    <citation type="submission" date="2011-11" db="EMBL/GenBank/DDBJ databases">
        <title>The Noncontiguous Finished genome of Jonquetella anthropi DSM 22815.</title>
        <authorList>
            <consortium name="US DOE Joint Genome Institute (JGI-PGF)"/>
            <person name="Lucas S."/>
            <person name="Copeland A."/>
            <person name="Lapidus A."/>
            <person name="Glavina del Rio T."/>
            <person name="Dalin E."/>
            <person name="Tice H."/>
            <person name="Bruce D."/>
            <person name="Goodwin L."/>
            <person name="Pitluck S."/>
            <person name="Peters L."/>
            <person name="Mikhailova N."/>
            <person name="Held B."/>
            <person name="Kyrpides N."/>
            <person name="Mavromatis K."/>
            <person name="Ivanova N."/>
            <person name="Markowitz V."/>
            <person name="Cheng J.-F."/>
            <person name="Hugenholtz P."/>
            <person name="Woyke T."/>
            <person name="Wu D."/>
            <person name="Gronow S."/>
            <person name="Wellnitz S."/>
            <person name="Brambilla E."/>
            <person name="Klenk H.-P."/>
            <person name="Eisen J.A."/>
        </authorList>
    </citation>
    <scope>NUCLEOTIDE SEQUENCE [LARGE SCALE GENOMIC DNA]</scope>
    <source>
        <strain evidence="5 6">DSM 22815</strain>
    </source>
</reference>
<dbReference type="InterPro" id="IPR006131">
    <property type="entry name" value="Asp_carbamoyltransf_Asp/Orn-bd"/>
</dbReference>
<proteinExistence type="inferred from homology"/>
<dbReference type="UniPathway" id="UPA00070">
    <property type="reaction ID" value="UER00116"/>
</dbReference>
<dbReference type="PRINTS" id="PR00100">
    <property type="entry name" value="AOTCASE"/>
</dbReference>
<dbReference type="PANTHER" id="PTHR45753">
    <property type="entry name" value="ORNITHINE CARBAMOYLTRANSFERASE, MITOCHONDRIAL"/>
    <property type="match status" value="1"/>
</dbReference>
<dbReference type="GO" id="GO:0044205">
    <property type="term" value="P:'de novo' UMP biosynthetic process"/>
    <property type="evidence" value="ECO:0007669"/>
    <property type="project" value="UniProtKB-UniPathway"/>
</dbReference>
<dbReference type="eggNOG" id="COG0540">
    <property type="taxonomic scope" value="Bacteria"/>
</dbReference>
<dbReference type="InterPro" id="IPR006130">
    <property type="entry name" value="Asp/Orn_carbamoylTrfase"/>
</dbReference>
<name>H0ULH0_9BACT</name>
<keyword evidence="6" id="KW-1185">Reference proteome</keyword>
<dbReference type="GO" id="GO:0006520">
    <property type="term" value="P:amino acid metabolic process"/>
    <property type="evidence" value="ECO:0007669"/>
    <property type="project" value="InterPro"/>
</dbReference>
<evidence type="ECO:0000313" key="5">
    <source>
        <dbReference type="EMBL" id="EHM13529.1"/>
    </source>
</evidence>
<evidence type="ECO:0000313" key="6">
    <source>
        <dbReference type="Proteomes" id="UP000003806"/>
    </source>
</evidence>
<dbReference type="InterPro" id="IPR006132">
    <property type="entry name" value="Asp/Orn_carbamoyltranf_P-bd"/>
</dbReference>
<dbReference type="Gene3D" id="3.40.50.1370">
    <property type="entry name" value="Aspartate/ornithine carbamoyltransferase"/>
    <property type="match status" value="2"/>
</dbReference>
<keyword evidence="1 2" id="KW-0808">Transferase</keyword>
<evidence type="ECO:0000256" key="1">
    <source>
        <dbReference type="ARBA" id="ARBA00022679"/>
    </source>
</evidence>
<dbReference type="STRING" id="885272.JonanDRAFT_1163"/>
<dbReference type="EMBL" id="CM001376">
    <property type="protein sequence ID" value="EHM13529.1"/>
    <property type="molecule type" value="Genomic_DNA"/>
</dbReference>
<feature type="domain" description="Aspartate/ornithine carbamoyltransferase carbamoyl-P binding" evidence="4">
    <location>
        <begin position="26"/>
        <end position="163"/>
    </location>
</feature>
<evidence type="ECO:0000256" key="2">
    <source>
        <dbReference type="RuleBase" id="RU003634"/>
    </source>
</evidence>
<feature type="domain" description="Aspartate/ornithine carbamoyltransferase Asp/Orn-binding" evidence="3">
    <location>
        <begin position="173"/>
        <end position="334"/>
    </location>
</feature>